<protein>
    <submittedName>
        <fullName evidence="1">Uncharacterized protein</fullName>
    </submittedName>
</protein>
<dbReference type="Proteomes" id="UP000615446">
    <property type="component" value="Unassembled WGS sequence"/>
</dbReference>
<name>A0A8H3QUA0_9GLOM</name>
<reference evidence="1" key="1">
    <citation type="submission" date="2019-10" db="EMBL/GenBank/DDBJ databases">
        <title>Conservation and host-specific expression of non-tandemly repeated heterogenous ribosome RNA gene in arbuscular mycorrhizal fungi.</title>
        <authorList>
            <person name="Maeda T."/>
            <person name="Kobayashi Y."/>
            <person name="Nakagawa T."/>
            <person name="Ezawa T."/>
            <person name="Yamaguchi K."/>
            <person name="Bino T."/>
            <person name="Nishimoto Y."/>
            <person name="Shigenobu S."/>
            <person name="Kawaguchi M."/>
        </authorList>
    </citation>
    <scope>NUCLEOTIDE SEQUENCE</scope>
    <source>
        <strain evidence="1">HR1</strain>
    </source>
</reference>
<evidence type="ECO:0000313" key="1">
    <source>
        <dbReference type="EMBL" id="GES91672.1"/>
    </source>
</evidence>
<proteinExistence type="predicted"/>
<gene>
    <name evidence="1" type="ORF">RCL2_001847800</name>
</gene>
<dbReference type="EMBL" id="BLAL01000206">
    <property type="protein sequence ID" value="GES91672.1"/>
    <property type="molecule type" value="Genomic_DNA"/>
</dbReference>
<organism evidence="1 2">
    <name type="scientific">Rhizophagus clarus</name>
    <dbReference type="NCBI Taxonomy" id="94130"/>
    <lineage>
        <taxon>Eukaryota</taxon>
        <taxon>Fungi</taxon>
        <taxon>Fungi incertae sedis</taxon>
        <taxon>Mucoromycota</taxon>
        <taxon>Glomeromycotina</taxon>
        <taxon>Glomeromycetes</taxon>
        <taxon>Glomerales</taxon>
        <taxon>Glomeraceae</taxon>
        <taxon>Rhizophagus</taxon>
    </lineage>
</organism>
<comment type="caution">
    <text evidence="1">The sequence shown here is derived from an EMBL/GenBank/DDBJ whole genome shotgun (WGS) entry which is preliminary data.</text>
</comment>
<sequence>MEVQDLYLMEKNYVGIQVKLERTTNTKRVPREFKIKKLEEILIQKNCINCQIAITAIGHKASAIPLHPRVLNLSPGNEISAIIGS</sequence>
<dbReference type="AlphaFoldDB" id="A0A8H3QUA0"/>
<evidence type="ECO:0000313" key="2">
    <source>
        <dbReference type="Proteomes" id="UP000615446"/>
    </source>
</evidence>
<accession>A0A8H3QUA0</accession>